<evidence type="ECO:0000313" key="2">
    <source>
        <dbReference type="EMBL" id="MDJ1505927.1"/>
    </source>
</evidence>
<organism evidence="2 3">
    <name type="scientific">Xanthocytophaga agilis</name>
    <dbReference type="NCBI Taxonomy" id="3048010"/>
    <lineage>
        <taxon>Bacteria</taxon>
        <taxon>Pseudomonadati</taxon>
        <taxon>Bacteroidota</taxon>
        <taxon>Cytophagia</taxon>
        <taxon>Cytophagales</taxon>
        <taxon>Rhodocytophagaceae</taxon>
        <taxon>Xanthocytophaga</taxon>
    </lineage>
</organism>
<reference evidence="2" key="1">
    <citation type="submission" date="2023-05" db="EMBL/GenBank/DDBJ databases">
        <authorList>
            <person name="Zhang X."/>
        </authorList>
    </citation>
    <scope>NUCLEOTIDE SEQUENCE</scope>
    <source>
        <strain evidence="2">BD1B2-1</strain>
    </source>
</reference>
<proteinExistence type="predicted"/>
<gene>
    <name evidence="2" type="ORF">QNI22_35040</name>
</gene>
<evidence type="ECO:0000313" key="3">
    <source>
        <dbReference type="Proteomes" id="UP001232063"/>
    </source>
</evidence>
<dbReference type="InterPro" id="IPR025388">
    <property type="entry name" value="Alginate_export_dom"/>
</dbReference>
<protein>
    <submittedName>
        <fullName evidence="2">Alginate export family protein</fullName>
    </submittedName>
</protein>
<dbReference type="RefSeq" id="WP_314518496.1">
    <property type="nucleotide sequence ID" value="NZ_JASJOU010000019.1"/>
</dbReference>
<comment type="caution">
    <text evidence="2">The sequence shown here is derived from an EMBL/GenBank/DDBJ whole genome shotgun (WGS) entry which is preliminary data.</text>
</comment>
<feature type="domain" description="Alginate export" evidence="1">
    <location>
        <begin position="69"/>
        <end position="450"/>
    </location>
</feature>
<dbReference type="Pfam" id="PF13372">
    <property type="entry name" value="Alginate_exp"/>
    <property type="match status" value="1"/>
</dbReference>
<name>A0AAE3RDG0_9BACT</name>
<evidence type="ECO:0000259" key="1">
    <source>
        <dbReference type="Pfam" id="PF13372"/>
    </source>
</evidence>
<dbReference type="AlphaFoldDB" id="A0AAE3RDG0"/>
<dbReference type="Gene3D" id="2.40.160.100">
    <property type="match status" value="1"/>
</dbReference>
<dbReference type="InterPro" id="IPR053728">
    <property type="entry name" value="Alginate_Permeability_Chnl"/>
</dbReference>
<dbReference type="EMBL" id="JASJOU010000019">
    <property type="protein sequence ID" value="MDJ1505927.1"/>
    <property type="molecule type" value="Genomic_DNA"/>
</dbReference>
<keyword evidence="3" id="KW-1185">Reference proteome</keyword>
<dbReference type="Proteomes" id="UP001232063">
    <property type="component" value="Unassembled WGS sequence"/>
</dbReference>
<accession>A0AAE3RDG0</accession>
<sequence>MIHITTLLLKGILLLGLATLLIIPCFSQITPSFKSLRYEEDYAYLKMDSSRNWYKKTKYLSLSPTGNTYLSFGGDIRYQYFWFKNEDWGDTPQDKDGYILTRYLAHADFRAGKNFRAFVQLQSSLANGKEAEPSPVENSPLNLHQAFIDITLPLNNTDHLTTRIGRQELLYGSQRLVSVREGPNNRQSFDAARLLYKGTDWKADFFYSHSVRAQQQIFADGFTKHTRFWGAYAVVNHIPFLQNADIYYFGLHKQQAAFDDGEGRELRHSIGTRLWNSTNNFRYDLEGVYQFGSFGTKDIHAWTLSANTGYKFSQTKLQPEIGLKAELISGNASYTDNTLQTFNPLFPRGAYFGLAALIGPANLIDIHPSLDLDLTPKLIFGVDYDVFWRYSQHDGIYAPNVSLIYSGKDISDKFIGQQFITDLVYTPNNFLYFRGELTWFAAGDFLKAAGTGKDILFSAATIQLKF</sequence>